<dbReference type="PANTHER" id="PTHR30354">
    <property type="entry name" value="GNT FAMILY GLUCONATE TRANSPORTER"/>
    <property type="match status" value="1"/>
</dbReference>
<evidence type="ECO:0000256" key="3">
    <source>
        <dbReference type="ARBA" id="ARBA00022475"/>
    </source>
</evidence>
<dbReference type="GO" id="GO:0015128">
    <property type="term" value="F:gluconate transmembrane transporter activity"/>
    <property type="evidence" value="ECO:0007669"/>
    <property type="project" value="InterPro"/>
</dbReference>
<comment type="caution">
    <text evidence="10">The sequence shown here is derived from an EMBL/GenBank/DDBJ whole genome shotgun (WGS) entry which is preliminary data.</text>
</comment>
<dbReference type="STRING" id="679197.HMPREF9336_02833"/>
<dbReference type="AlphaFoldDB" id="E5XTL1"/>
<evidence type="ECO:0000256" key="6">
    <source>
        <dbReference type="ARBA" id="ARBA00023136"/>
    </source>
</evidence>
<proteinExistence type="inferred from homology"/>
<keyword evidence="4 8" id="KW-0812">Transmembrane</keyword>
<dbReference type="InterPro" id="IPR003474">
    <property type="entry name" value="Glcn_transporter"/>
</dbReference>
<comment type="similarity">
    <text evidence="7">Belongs to the GntP permease family.</text>
</comment>
<evidence type="ECO:0000256" key="7">
    <source>
        <dbReference type="ARBA" id="ARBA00049663"/>
    </source>
</evidence>
<feature type="chain" id="PRO_5038366854" evidence="9">
    <location>
        <begin position="26"/>
        <end position="428"/>
    </location>
</feature>
<keyword evidence="3" id="KW-1003">Cell membrane</keyword>
<reference evidence="10 11" key="1">
    <citation type="journal article" date="2011" name="Stand. Genomic Sci.">
        <title>High quality draft genome sequence of Segniliparus rugosus CDC 945(T)= (ATCC BAA-974(T)).</title>
        <authorList>
            <person name="Earl A.M."/>
            <person name="Desjardins C.A."/>
            <person name="Fitzgerald M.G."/>
            <person name="Arachchi H.M."/>
            <person name="Zeng Q."/>
            <person name="Mehta T."/>
            <person name="Griggs A."/>
            <person name="Birren B.W."/>
            <person name="Toney N.C."/>
            <person name="Carr J."/>
            <person name="Posey J."/>
            <person name="Butler W.R."/>
        </authorList>
    </citation>
    <scope>NUCLEOTIDE SEQUENCE [LARGE SCALE GENOMIC DNA]</scope>
    <source>
        <strain evidence="11">ATCC BAA-974 / DSM 45345 / CCUG 50838 / CIP 108380 / JCM 13579 / CDC 945</strain>
    </source>
</reference>
<feature type="transmembrane region" description="Helical" evidence="8">
    <location>
        <begin position="49"/>
        <end position="67"/>
    </location>
</feature>
<feature type="transmembrane region" description="Helical" evidence="8">
    <location>
        <begin position="88"/>
        <end position="120"/>
    </location>
</feature>
<name>E5XTL1_SEGRC</name>
<keyword evidence="5 8" id="KW-1133">Transmembrane helix</keyword>
<organism evidence="10 11">
    <name type="scientific">Segniliparus rugosus (strain ATCC BAA-974 / DSM 45345 / CCUG 50838 / CIP 108380 / JCM 13579 / CDC 945)</name>
    <dbReference type="NCBI Taxonomy" id="679197"/>
    <lineage>
        <taxon>Bacteria</taxon>
        <taxon>Bacillati</taxon>
        <taxon>Actinomycetota</taxon>
        <taxon>Actinomycetes</taxon>
        <taxon>Mycobacteriales</taxon>
        <taxon>Segniliparaceae</taxon>
        <taxon>Segniliparus</taxon>
    </lineage>
</organism>
<dbReference type="NCBIfam" id="TIGR00791">
    <property type="entry name" value="gntP"/>
    <property type="match status" value="1"/>
</dbReference>
<dbReference type="eggNOG" id="COG2610">
    <property type="taxonomic scope" value="Bacteria"/>
</dbReference>
<dbReference type="GO" id="GO:0005886">
    <property type="term" value="C:plasma membrane"/>
    <property type="evidence" value="ECO:0007669"/>
    <property type="project" value="UniProtKB-SubCell"/>
</dbReference>
<dbReference type="Pfam" id="PF02447">
    <property type="entry name" value="GntP_permease"/>
    <property type="match status" value="1"/>
</dbReference>
<evidence type="ECO:0000256" key="1">
    <source>
        <dbReference type="ARBA" id="ARBA00004651"/>
    </source>
</evidence>
<evidence type="ECO:0000256" key="2">
    <source>
        <dbReference type="ARBA" id="ARBA00022448"/>
    </source>
</evidence>
<dbReference type="EMBL" id="ACZI02000001">
    <property type="protein sequence ID" value="EFV12326.1"/>
    <property type="molecule type" value="Genomic_DNA"/>
</dbReference>
<feature type="transmembrane region" description="Helical" evidence="8">
    <location>
        <begin position="365"/>
        <end position="382"/>
    </location>
</feature>
<feature type="transmembrane region" description="Helical" evidence="8">
    <location>
        <begin position="166"/>
        <end position="192"/>
    </location>
</feature>
<dbReference type="PANTHER" id="PTHR30354:SF22">
    <property type="entry name" value="HIGH-AFFINITY GLUCONATE TRANSPORTER"/>
    <property type="match status" value="1"/>
</dbReference>
<keyword evidence="2" id="KW-0813">Transport</keyword>
<dbReference type="HOGENOM" id="CLU_027949_0_0_11"/>
<dbReference type="Proteomes" id="UP000004816">
    <property type="component" value="Unassembled WGS sequence"/>
</dbReference>
<dbReference type="OrthoDB" id="4325159at2"/>
<evidence type="ECO:0000313" key="11">
    <source>
        <dbReference type="Proteomes" id="UP000004816"/>
    </source>
</evidence>
<sequence length="428" mass="43300">MAMVVVLISRLKLHPFLALTAGALAAGFGAGLGGTTTVESFVKGFGTTMADVGILIGLGAMFGKLLADSGGADTVVDALLARSSPRMLPWTMLAVGLLVGLPLFFEVGAVLLMPVIFLAARRSGLPVMRIAIPALAALSTLHCLVPPHPGALAAVAAVHANLGITLLLGLACAIPVAIISGPVFGSVAARWVPVSAPALFAPDEAEDERVRLPVGRTITVILVPIALMVCRSASEIAMEPSHPLRGVFDLLGTPLVALGLGVLAAAALLGMPRASVAESLNGALAPMAGLTMMIGSGGGYKQVLVDAGVSGFIARAASDSHLPLLLLAWLVSALIRVATGSATVASVTASGILAPLTAGLSPAHVSLLVLAIGSGSVFFSYVNDAGFWLVKGYFDLDIAQTVKTWTALQTLISLVGLSCVLVLAALVP</sequence>
<keyword evidence="9" id="KW-0732">Signal</keyword>
<evidence type="ECO:0000256" key="9">
    <source>
        <dbReference type="SAM" id="SignalP"/>
    </source>
</evidence>
<dbReference type="PIRSF" id="PIRSF002746">
    <property type="entry name" value="Gluconate_transporter"/>
    <property type="match status" value="1"/>
</dbReference>
<protein>
    <submittedName>
        <fullName evidence="10">Gluconate:H+ symporter (GntP) family transporter</fullName>
    </submittedName>
</protein>
<feature type="transmembrane region" description="Helical" evidence="8">
    <location>
        <begin position="326"/>
        <end position="353"/>
    </location>
</feature>
<evidence type="ECO:0000313" key="10">
    <source>
        <dbReference type="EMBL" id="EFV12326.1"/>
    </source>
</evidence>
<feature type="transmembrane region" description="Helical" evidence="8">
    <location>
        <begin position="402"/>
        <end position="427"/>
    </location>
</feature>
<feature type="transmembrane region" description="Helical" evidence="8">
    <location>
        <begin position="250"/>
        <end position="271"/>
    </location>
</feature>
<keyword evidence="11" id="KW-1185">Reference proteome</keyword>
<accession>E5XTL1</accession>
<gene>
    <name evidence="10" type="ORF">HMPREF9336_02833</name>
</gene>
<keyword evidence="6 8" id="KW-0472">Membrane</keyword>
<feature type="signal peptide" evidence="9">
    <location>
        <begin position="1"/>
        <end position="25"/>
    </location>
</feature>
<evidence type="ECO:0000256" key="4">
    <source>
        <dbReference type="ARBA" id="ARBA00022692"/>
    </source>
</evidence>
<comment type="subcellular location">
    <subcellularLocation>
        <location evidence="1">Cell membrane</location>
        <topology evidence="1">Multi-pass membrane protein</topology>
    </subcellularLocation>
</comment>
<evidence type="ECO:0000256" key="8">
    <source>
        <dbReference type="SAM" id="Phobius"/>
    </source>
</evidence>
<evidence type="ECO:0000256" key="5">
    <source>
        <dbReference type="ARBA" id="ARBA00022989"/>
    </source>
</evidence>